<sequence>MKRIDLNTWPRAQHFHFFKSFDKPQFNLTTHLDFSSLYQFAKANQYSFTLCYLYCLLQALNQYAPMRYRIQDGQPCEVDEVTLSTVFLKEDETFRFTPLSVKGSFEQFCAHACSQKAHYLDQSLLNEALELRETHIAQVYVSILPWLNFTSFNHASTDTSHCSGIPKFVFGQYQDSTGLMPLNIEVHHALLDGIHVAQFLTTLKQAIFELVN</sequence>
<dbReference type="PANTHER" id="PTHR38474">
    <property type="entry name" value="SLR0299 PROTEIN"/>
    <property type="match status" value="1"/>
</dbReference>
<dbReference type="SUPFAM" id="SSF52777">
    <property type="entry name" value="CoA-dependent acyltransferases"/>
    <property type="match status" value="1"/>
</dbReference>
<gene>
    <name evidence="1" type="ORF">HG263_03615</name>
</gene>
<keyword evidence="1" id="KW-0808">Transferase</keyword>
<evidence type="ECO:0000313" key="1">
    <source>
        <dbReference type="EMBL" id="NOU49630.1"/>
    </source>
</evidence>
<dbReference type="PANTHER" id="PTHR38474:SF1">
    <property type="entry name" value="SLR0299 PROTEIN"/>
    <property type="match status" value="1"/>
</dbReference>
<comment type="caution">
    <text evidence="1">The sequence shown here is derived from an EMBL/GenBank/DDBJ whole genome shotgun (WGS) entry which is preliminary data.</text>
</comment>
<dbReference type="Proteomes" id="UP000586305">
    <property type="component" value="Unassembled WGS sequence"/>
</dbReference>
<dbReference type="RefSeq" id="WP_171624694.1">
    <property type="nucleotide sequence ID" value="NZ_JABBPG010000001.1"/>
</dbReference>
<dbReference type="InterPro" id="IPR001707">
    <property type="entry name" value="Cmp_AcTrfase"/>
</dbReference>
<accession>A0A849VA30</accession>
<dbReference type="InterPro" id="IPR023213">
    <property type="entry name" value="CAT-like_dom_sf"/>
</dbReference>
<dbReference type="Pfam" id="PF00302">
    <property type="entry name" value="CAT"/>
    <property type="match status" value="1"/>
</dbReference>
<evidence type="ECO:0000313" key="2">
    <source>
        <dbReference type="Proteomes" id="UP000586305"/>
    </source>
</evidence>
<dbReference type="SMART" id="SM01059">
    <property type="entry name" value="CAT"/>
    <property type="match status" value="1"/>
</dbReference>
<protein>
    <submittedName>
        <fullName evidence="1">Chloramphenicol acetyltransferase</fullName>
    </submittedName>
</protein>
<dbReference type="Gene3D" id="3.30.559.10">
    <property type="entry name" value="Chloramphenicol acetyltransferase-like domain"/>
    <property type="match status" value="1"/>
</dbReference>
<dbReference type="EMBL" id="JABBPG010000001">
    <property type="protein sequence ID" value="NOU49630.1"/>
    <property type="molecule type" value="Genomic_DNA"/>
</dbReference>
<name>A0A849VA30_9GAMM</name>
<dbReference type="AlphaFoldDB" id="A0A849VA30"/>
<keyword evidence="2" id="KW-1185">Reference proteome</keyword>
<organism evidence="1 2">
    <name type="scientific">Pseudoalteromonas caenipelagi</name>
    <dbReference type="NCBI Taxonomy" id="2726988"/>
    <lineage>
        <taxon>Bacteria</taxon>
        <taxon>Pseudomonadati</taxon>
        <taxon>Pseudomonadota</taxon>
        <taxon>Gammaproteobacteria</taxon>
        <taxon>Alteromonadales</taxon>
        <taxon>Pseudoalteromonadaceae</taxon>
        <taxon>Pseudoalteromonas</taxon>
    </lineage>
</organism>
<dbReference type="GO" id="GO:0008811">
    <property type="term" value="F:chloramphenicol O-acetyltransferase activity"/>
    <property type="evidence" value="ECO:0007669"/>
    <property type="project" value="InterPro"/>
</dbReference>
<reference evidence="1 2" key="1">
    <citation type="submission" date="2020-04" db="EMBL/GenBank/DDBJ databases">
        <title>Pseudoalteromonas caenipelagi sp. nov., isolated from a tidal flat.</title>
        <authorList>
            <person name="Park S."/>
            <person name="Yoon J.-H."/>
        </authorList>
    </citation>
    <scope>NUCLEOTIDE SEQUENCE [LARGE SCALE GENOMIC DNA]</scope>
    <source>
        <strain evidence="1 2">JBTF-M23</strain>
    </source>
</reference>
<proteinExistence type="predicted"/>